<dbReference type="Proteomes" id="UP000177652">
    <property type="component" value="Unassembled WGS sequence"/>
</dbReference>
<name>A0A1F6DWQ1_9BACT</name>
<proteinExistence type="predicted"/>
<comment type="caution">
    <text evidence="1">The sequence shown here is derived from an EMBL/GenBank/DDBJ whole genome shotgun (WGS) entry which is preliminary data.</text>
</comment>
<dbReference type="STRING" id="1798497.A3D71_00590"/>
<evidence type="ECO:0000313" key="1">
    <source>
        <dbReference type="EMBL" id="OGG65854.1"/>
    </source>
</evidence>
<dbReference type="EMBL" id="MFLK01000029">
    <property type="protein sequence ID" value="OGG65854.1"/>
    <property type="molecule type" value="Genomic_DNA"/>
</dbReference>
<reference evidence="1 2" key="1">
    <citation type="journal article" date="2016" name="Nat. Commun.">
        <title>Thousands of microbial genomes shed light on interconnected biogeochemical processes in an aquifer system.</title>
        <authorList>
            <person name="Anantharaman K."/>
            <person name="Brown C.T."/>
            <person name="Hug L.A."/>
            <person name="Sharon I."/>
            <person name="Castelle C.J."/>
            <person name="Probst A.J."/>
            <person name="Thomas B.C."/>
            <person name="Singh A."/>
            <person name="Wilkins M.J."/>
            <person name="Karaoz U."/>
            <person name="Brodie E.L."/>
            <person name="Williams K.H."/>
            <person name="Hubbard S.S."/>
            <person name="Banfield J.F."/>
        </authorList>
    </citation>
    <scope>NUCLEOTIDE SEQUENCE [LARGE SCALE GENOMIC DNA]</scope>
</reference>
<dbReference type="AlphaFoldDB" id="A0A1F6DWQ1"/>
<gene>
    <name evidence="1" type="ORF">A3D71_00590</name>
</gene>
<sequence>MEVMMSEGSATAQIMAPNGAIEYWAKFNAMTLGEQLRHIAERIKKDQMGGNWETPGVGSVFTCLKLQPKTPAWHLAQRQMTFFKFWLALFDSGEERLATLEAIALLASASPEAGKTALETLP</sequence>
<organism evidence="1 2">
    <name type="scientific">Candidatus Kaiserbacteria bacterium RIFCSPHIGHO2_02_FULL_55_20</name>
    <dbReference type="NCBI Taxonomy" id="1798497"/>
    <lineage>
        <taxon>Bacteria</taxon>
        <taxon>Candidatus Kaiseribacteriota</taxon>
    </lineage>
</organism>
<protein>
    <submittedName>
        <fullName evidence="1">Uncharacterized protein</fullName>
    </submittedName>
</protein>
<accession>A0A1F6DWQ1</accession>
<evidence type="ECO:0000313" key="2">
    <source>
        <dbReference type="Proteomes" id="UP000177652"/>
    </source>
</evidence>